<evidence type="ECO:0000313" key="6">
    <source>
        <dbReference type="Proteomes" id="UP001344906"/>
    </source>
</evidence>
<dbReference type="InterPro" id="IPR015424">
    <property type="entry name" value="PyrdxlP-dep_Trfase"/>
</dbReference>
<sequence length="438" mass="47812">MKGTLMATTASRSQQIIEQAQRYIPGGVSSANRLVEPNLVFTRAQGAYIFDAEGKRYIDYHAAFGPPLLGHCHPEVQQRAAEAMASIDVIGVGSSELEAQLAQKICEHVPSAEKVLFCNSGSEATYAALRLARAVTGRQKIIKFQGCYHGWHDAVLMNVISPADKVGQRDPLSAGMLPQAIENTLVLPFNDLDSVRQVLEEQGSEISAIILELIPHNIGTVLPHLEFVQGLRDLSSRYNVVLIFDEVVTGFRHGLGGYQAVLGVTPDLTTMAKSIANGFPLAALAGRADLLDHCKPGGDVFFAGTFNAHPASVAASLAVIDILERPESYATLFDLGKRMRDGLRAIIQRYGINATVAGFGSVFLLYFMESPIEKYEDLLRNDVEKFVAYRRALIKRGIYELPVNLKRNHISLSHTVADIDESLEAADAVLQELGSHHH</sequence>
<evidence type="ECO:0000313" key="5">
    <source>
        <dbReference type="EMBL" id="GLV54220.1"/>
    </source>
</evidence>
<dbReference type="InterPro" id="IPR049704">
    <property type="entry name" value="Aminotrans_3_PPA_site"/>
</dbReference>
<evidence type="ECO:0000256" key="3">
    <source>
        <dbReference type="RuleBase" id="RU003560"/>
    </source>
</evidence>
<dbReference type="PANTHER" id="PTHR43713">
    <property type="entry name" value="GLUTAMATE-1-SEMIALDEHYDE 2,1-AMINOMUTASE"/>
    <property type="match status" value="1"/>
</dbReference>
<reference evidence="5 6" key="1">
    <citation type="submission" date="2023-02" db="EMBL/GenBank/DDBJ databases">
        <title>Dictyobacter halimunensis sp. nov., a new member of the class Ktedonobacteria from forest soil in a geothermal area.</title>
        <authorList>
            <person name="Rachmania M.K."/>
            <person name="Ningsih F."/>
            <person name="Sakai Y."/>
            <person name="Yabe S."/>
            <person name="Yokota A."/>
            <person name="Sjamsuridzal W."/>
        </authorList>
    </citation>
    <scope>NUCLEOTIDE SEQUENCE [LARGE SCALE GENOMIC DNA]</scope>
    <source>
        <strain evidence="5 6">S3.2.2.5</strain>
    </source>
</reference>
<keyword evidence="4" id="KW-1133">Transmembrane helix</keyword>
<dbReference type="PROSITE" id="PS00600">
    <property type="entry name" value="AA_TRANSFER_CLASS_3"/>
    <property type="match status" value="1"/>
</dbReference>
<evidence type="ECO:0000256" key="2">
    <source>
        <dbReference type="ARBA" id="ARBA00022898"/>
    </source>
</evidence>
<proteinExistence type="inferred from homology"/>
<dbReference type="CDD" id="cd00610">
    <property type="entry name" value="OAT_like"/>
    <property type="match status" value="1"/>
</dbReference>
<gene>
    <name evidence="5" type="primary">hemL_1</name>
    <name evidence="5" type="ORF">KDH_10680</name>
</gene>
<dbReference type="Gene3D" id="3.90.1150.10">
    <property type="entry name" value="Aspartate Aminotransferase, domain 1"/>
    <property type="match status" value="1"/>
</dbReference>
<dbReference type="PANTHER" id="PTHR43713:SF3">
    <property type="entry name" value="GLUTAMATE-1-SEMIALDEHYDE 2,1-AMINOMUTASE 1, CHLOROPLASTIC-RELATED"/>
    <property type="match status" value="1"/>
</dbReference>
<accession>A0ABQ6FJ87</accession>
<keyword evidence="6" id="KW-1185">Reference proteome</keyword>
<dbReference type="EMBL" id="BSRI01000001">
    <property type="protein sequence ID" value="GLV54220.1"/>
    <property type="molecule type" value="Genomic_DNA"/>
</dbReference>
<comment type="cofactor">
    <cofactor evidence="1">
        <name>pyridoxal 5'-phosphate</name>
        <dbReference type="ChEBI" id="CHEBI:597326"/>
    </cofactor>
</comment>
<comment type="similarity">
    <text evidence="3">Belongs to the class-III pyridoxal-phosphate-dependent aminotransferase family.</text>
</comment>
<evidence type="ECO:0000256" key="4">
    <source>
        <dbReference type="SAM" id="Phobius"/>
    </source>
</evidence>
<dbReference type="InterPro" id="IPR005814">
    <property type="entry name" value="Aminotrans_3"/>
</dbReference>
<dbReference type="Gene3D" id="3.40.640.10">
    <property type="entry name" value="Type I PLP-dependent aspartate aminotransferase-like (Major domain)"/>
    <property type="match status" value="1"/>
</dbReference>
<dbReference type="Pfam" id="PF00202">
    <property type="entry name" value="Aminotran_3"/>
    <property type="match status" value="1"/>
</dbReference>
<dbReference type="NCBIfam" id="NF000818">
    <property type="entry name" value="PRK00062.1"/>
    <property type="match status" value="1"/>
</dbReference>
<dbReference type="InterPro" id="IPR015422">
    <property type="entry name" value="PyrdxlP-dep_Trfase_small"/>
</dbReference>
<evidence type="ECO:0000256" key="1">
    <source>
        <dbReference type="ARBA" id="ARBA00001933"/>
    </source>
</evidence>
<keyword evidence="4" id="KW-0472">Membrane</keyword>
<keyword evidence="2 3" id="KW-0663">Pyridoxal phosphate</keyword>
<feature type="transmembrane region" description="Helical" evidence="4">
    <location>
        <begin position="350"/>
        <end position="368"/>
    </location>
</feature>
<dbReference type="InterPro" id="IPR015421">
    <property type="entry name" value="PyrdxlP-dep_Trfase_major"/>
</dbReference>
<comment type="caution">
    <text evidence="5">The sequence shown here is derived from an EMBL/GenBank/DDBJ whole genome shotgun (WGS) entry which is preliminary data.</text>
</comment>
<keyword evidence="4" id="KW-0812">Transmembrane</keyword>
<dbReference type="Proteomes" id="UP001344906">
    <property type="component" value="Unassembled WGS sequence"/>
</dbReference>
<dbReference type="SUPFAM" id="SSF53383">
    <property type="entry name" value="PLP-dependent transferases"/>
    <property type="match status" value="1"/>
</dbReference>
<organism evidence="5 6">
    <name type="scientific">Dictyobacter halimunensis</name>
    <dbReference type="NCBI Taxonomy" id="3026934"/>
    <lineage>
        <taxon>Bacteria</taxon>
        <taxon>Bacillati</taxon>
        <taxon>Chloroflexota</taxon>
        <taxon>Ktedonobacteria</taxon>
        <taxon>Ktedonobacterales</taxon>
        <taxon>Dictyobacteraceae</taxon>
        <taxon>Dictyobacter</taxon>
    </lineage>
</organism>
<protein>
    <submittedName>
        <fullName evidence="5">Glutamate-1-semialdehyde 2,1-aminomutase</fullName>
    </submittedName>
</protein>
<name>A0ABQ6FJ87_9CHLR</name>